<feature type="non-terminal residue" evidence="2">
    <location>
        <position position="1"/>
    </location>
</feature>
<proteinExistence type="predicted"/>
<gene>
    <name evidence="2" type="ORF">SDJN03_08623</name>
</gene>
<reference evidence="2 3" key="1">
    <citation type="journal article" date="2021" name="Hortic Res">
        <title>The domestication of Cucurbita argyrosperma as revealed by the genome of its wild relative.</title>
        <authorList>
            <person name="Barrera-Redondo J."/>
            <person name="Sanchez-de la Vega G."/>
            <person name="Aguirre-Liguori J.A."/>
            <person name="Castellanos-Morales G."/>
            <person name="Gutierrez-Guerrero Y.T."/>
            <person name="Aguirre-Dugua X."/>
            <person name="Aguirre-Planter E."/>
            <person name="Tenaillon M.I."/>
            <person name="Lira-Saade R."/>
            <person name="Eguiarte L.E."/>
        </authorList>
    </citation>
    <scope>NUCLEOTIDE SEQUENCE [LARGE SCALE GENOMIC DNA]</scope>
    <source>
        <strain evidence="2">JBR-2021</strain>
    </source>
</reference>
<keyword evidence="3" id="KW-1185">Reference proteome</keyword>
<name>A0AAV6NMG5_9ROSI</name>
<feature type="region of interest" description="Disordered" evidence="1">
    <location>
        <begin position="1"/>
        <end position="25"/>
    </location>
</feature>
<dbReference type="Proteomes" id="UP000685013">
    <property type="component" value="Chromosome 5"/>
</dbReference>
<dbReference type="AlphaFoldDB" id="A0AAV6NMG5"/>
<evidence type="ECO:0000313" key="3">
    <source>
        <dbReference type="Proteomes" id="UP000685013"/>
    </source>
</evidence>
<evidence type="ECO:0000256" key="1">
    <source>
        <dbReference type="SAM" id="MobiDB-lite"/>
    </source>
</evidence>
<accession>A0AAV6NMG5</accession>
<protein>
    <submittedName>
        <fullName evidence="2">Uncharacterized protein</fullName>
    </submittedName>
</protein>
<evidence type="ECO:0000313" key="2">
    <source>
        <dbReference type="EMBL" id="KAG6598845.1"/>
    </source>
</evidence>
<dbReference type="EMBL" id="JAGKQH010000005">
    <property type="protein sequence ID" value="KAG6598845.1"/>
    <property type="molecule type" value="Genomic_DNA"/>
</dbReference>
<organism evidence="2 3">
    <name type="scientific">Cucurbita argyrosperma subsp. sororia</name>
    <dbReference type="NCBI Taxonomy" id="37648"/>
    <lineage>
        <taxon>Eukaryota</taxon>
        <taxon>Viridiplantae</taxon>
        <taxon>Streptophyta</taxon>
        <taxon>Embryophyta</taxon>
        <taxon>Tracheophyta</taxon>
        <taxon>Spermatophyta</taxon>
        <taxon>Magnoliopsida</taxon>
        <taxon>eudicotyledons</taxon>
        <taxon>Gunneridae</taxon>
        <taxon>Pentapetalae</taxon>
        <taxon>rosids</taxon>
        <taxon>fabids</taxon>
        <taxon>Cucurbitales</taxon>
        <taxon>Cucurbitaceae</taxon>
        <taxon>Cucurbiteae</taxon>
        <taxon>Cucurbita</taxon>
    </lineage>
</organism>
<sequence>MFSPQSAAHMISNSKRRHSGQPMQVAQTDVRYGPAQFSSVRRGSTHAASSCSCVVSALIGFSQLDCLVGSVRSFQLRFSLL</sequence>
<comment type="caution">
    <text evidence="2">The sequence shown here is derived from an EMBL/GenBank/DDBJ whole genome shotgun (WGS) entry which is preliminary data.</text>
</comment>